<name>A0AAV6RRS1_SOLSE</name>
<protein>
    <submittedName>
        <fullName evidence="1">Uncharacterized protein</fullName>
    </submittedName>
</protein>
<gene>
    <name evidence="1" type="ORF">JOB18_041012</name>
</gene>
<evidence type="ECO:0000313" key="2">
    <source>
        <dbReference type="Proteomes" id="UP000693946"/>
    </source>
</evidence>
<dbReference type="AlphaFoldDB" id="A0AAV6RRS1"/>
<sequence length="86" mass="9994">MIRQKARHANQESVRKVIQQATKSTTVSVYNVNEEVLVKIKHNNNRVTKKHSVVHGIIIKRNLKRSKYKVQYQMSESSVPEMVFSS</sequence>
<organism evidence="1 2">
    <name type="scientific">Solea senegalensis</name>
    <name type="common">Senegalese sole</name>
    <dbReference type="NCBI Taxonomy" id="28829"/>
    <lineage>
        <taxon>Eukaryota</taxon>
        <taxon>Metazoa</taxon>
        <taxon>Chordata</taxon>
        <taxon>Craniata</taxon>
        <taxon>Vertebrata</taxon>
        <taxon>Euteleostomi</taxon>
        <taxon>Actinopterygii</taxon>
        <taxon>Neopterygii</taxon>
        <taxon>Teleostei</taxon>
        <taxon>Neoteleostei</taxon>
        <taxon>Acanthomorphata</taxon>
        <taxon>Carangaria</taxon>
        <taxon>Pleuronectiformes</taxon>
        <taxon>Pleuronectoidei</taxon>
        <taxon>Soleidae</taxon>
        <taxon>Solea</taxon>
    </lineage>
</organism>
<keyword evidence="2" id="KW-1185">Reference proteome</keyword>
<proteinExistence type="predicted"/>
<dbReference type="EMBL" id="JAGKHQ010000010">
    <property type="protein sequence ID" value="KAG7507659.1"/>
    <property type="molecule type" value="Genomic_DNA"/>
</dbReference>
<evidence type="ECO:0000313" key="1">
    <source>
        <dbReference type="EMBL" id="KAG7507659.1"/>
    </source>
</evidence>
<dbReference type="Proteomes" id="UP000693946">
    <property type="component" value="Linkage Group LG18"/>
</dbReference>
<accession>A0AAV6RRS1</accession>
<comment type="caution">
    <text evidence="1">The sequence shown here is derived from an EMBL/GenBank/DDBJ whole genome shotgun (WGS) entry which is preliminary data.</text>
</comment>
<reference evidence="1 2" key="1">
    <citation type="journal article" date="2021" name="Sci. Rep.">
        <title>Chromosome anchoring in Senegalese sole (Solea senegalensis) reveals sex-associated markers and genome rearrangements in flatfish.</title>
        <authorList>
            <person name="Guerrero-Cozar I."/>
            <person name="Gomez-Garrido J."/>
            <person name="Berbel C."/>
            <person name="Martinez-Blanch J.F."/>
            <person name="Alioto T."/>
            <person name="Claros M.G."/>
            <person name="Gagnaire P.A."/>
            <person name="Manchado M."/>
        </authorList>
    </citation>
    <scope>NUCLEOTIDE SEQUENCE [LARGE SCALE GENOMIC DNA]</scope>
    <source>
        <strain evidence="1">Sse05_10M</strain>
    </source>
</reference>